<accession>A0A098L8K2</accession>
<reference evidence="1 2" key="1">
    <citation type="submission" date="2014-09" db="EMBL/GenBank/DDBJ databases">
        <title>Sporocytophaga myxococcoides PG-01 genome sequencing.</title>
        <authorList>
            <person name="Liu L."/>
            <person name="Gao P.J."/>
            <person name="Chen G.J."/>
            <person name="Wang L.S."/>
        </authorList>
    </citation>
    <scope>NUCLEOTIDE SEQUENCE [LARGE SCALE GENOMIC DNA]</scope>
    <source>
        <strain evidence="1 2">PG-01</strain>
    </source>
</reference>
<gene>
    <name evidence="1" type="ORF">MYP_337</name>
</gene>
<organism evidence="1 2">
    <name type="scientific">Sporocytophaga myxococcoides</name>
    <dbReference type="NCBI Taxonomy" id="153721"/>
    <lineage>
        <taxon>Bacteria</taxon>
        <taxon>Pseudomonadati</taxon>
        <taxon>Bacteroidota</taxon>
        <taxon>Cytophagia</taxon>
        <taxon>Cytophagales</taxon>
        <taxon>Cytophagaceae</taxon>
        <taxon>Sporocytophaga</taxon>
    </lineage>
</organism>
<protein>
    <submittedName>
        <fullName evidence="1">Uncharacterized protein</fullName>
    </submittedName>
</protein>
<dbReference type="Proteomes" id="UP000030185">
    <property type="component" value="Unassembled WGS sequence"/>
</dbReference>
<dbReference type="AlphaFoldDB" id="A0A098L8K2"/>
<dbReference type="RefSeq" id="WP_045457540.1">
    <property type="nucleotide sequence ID" value="NZ_BBLT01000001.1"/>
</dbReference>
<keyword evidence="2" id="KW-1185">Reference proteome</keyword>
<evidence type="ECO:0000313" key="1">
    <source>
        <dbReference type="EMBL" id="GAL83111.1"/>
    </source>
</evidence>
<dbReference type="OrthoDB" id="9835249at2"/>
<evidence type="ECO:0000313" key="2">
    <source>
        <dbReference type="Proteomes" id="UP000030185"/>
    </source>
</evidence>
<sequence>MEEPKDPYNVLNYDQVFILLKDGVGKEQYQGYVKLDRSRKKYFLSGRFVKPKNFNTSSVRFLPEKNYKAFKETKKAIDQEHLTVNVFFSHIDFITLPFDSFDWKK</sequence>
<comment type="caution">
    <text evidence="1">The sequence shown here is derived from an EMBL/GenBank/DDBJ whole genome shotgun (WGS) entry which is preliminary data.</text>
</comment>
<name>A0A098L8K2_9BACT</name>
<dbReference type="EMBL" id="BBLT01000001">
    <property type="protein sequence ID" value="GAL83111.1"/>
    <property type="molecule type" value="Genomic_DNA"/>
</dbReference>
<proteinExistence type="predicted"/>